<gene>
    <name evidence="1" type="ORF">OVA965_LOCUS34672</name>
    <name evidence="3" type="ORF">SRO942_LOCUS49953</name>
    <name evidence="2" type="ORF">TMI583_LOCUS35609</name>
</gene>
<dbReference type="GO" id="GO:0051013">
    <property type="term" value="P:microtubule severing"/>
    <property type="evidence" value="ECO:0007669"/>
    <property type="project" value="TreeGrafter"/>
</dbReference>
<organism evidence="2 4">
    <name type="scientific">Didymodactylos carnosus</name>
    <dbReference type="NCBI Taxonomy" id="1234261"/>
    <lineage>
        <taxon>Eukaryota</taxon>
        <taxon>Metazoa</taxon>
        <taxon>Spiralia</taxon>
        <taxon>Gnathifera</taxon>
        <taxon>Rotifera</taxon>
        <taxon>Eurotatoria</taxon>
        <taxon>Bdelloidea</taxon>
        <taxon>Philodinida</taxon>
        <taxon>Philodinidae</taxon>
        <taxon>Didymodactylos</taxon>
    </lineage>
</organism>
<dbReference type="Proteomes" id="UP000677228">
    <property type="component" value="Unassembled WGS sequence"/>
</dbReference>
<comment type="caution">
    <text evidence="2">The sequence shown here is derived from an EMBL/GenBank/DDBJ whole genome shotgun (WGS) entry which is preliminary data.</text>
</comment>
<dbReference type="GO" id="GO:0015630">
    <property type="term" value="C:microtubule cytoskeleton"/>
    <property type="evidence" value="ECO:0007669"/>
    <property type="project" value="TreeGrafter"/>
</dbReference>
<accession>A0A8S2SN78</accession>
<name>A0A8S2SN78_9BILA</name>
<reference evidence="2" key="1">
    <citation type="submission" date="2021-02" db="EMBL/GenBank/DDBJ databases">
        <authorList>
            <person name="Nowell W R."/>
        </authorList>
    </citation>
    <scope>NUCLEOTIDE SEQUENCE</scope>
</reference>
<protein>
    <submittedName>
        <fullName evidence="2">Uncharacterized protein</fullName>
    </submittedName>
</protein>
<dbReference type="GO" id="GO:0016887">
    <property type="term" value="F:ATP hydrolysis activity"/>
    <property type="evidence" value="ECO:0007669"/>
    <property type="project" value="TreeGrafter"/>
</dbReference>
<dbReference type="EMBL" id="CAJNOK010029391">
    <property type="protein sequence ID" value="CAF1447088.1"/>
    <property type="molecule type" value="Genomic_DNA"/>
</dbReference>
<evidence type="ECO:0000313" key="1">
    <source>
        <dbReference type="EMBL" id="CAF1447088.1"/>
    </source>
</evidence>
<evidence type="ECO:0000313" key="3">
    <source>
        <dbReference type="EMBL" id="CAF4634419.1"/>
    </source>
</evidence>
<sequence length="77" mass="8952">MGASNHPWSIDDAFLRRFEKRIYIPLPDKDTRKQLLGITLKNVTLDEHVKLDVISEHLSGYSGSDICNVCWYASFYY</sequence>
<dbReference type="InterPro" id="IPR027417">
    <property type="entry name" value="P-loop_NTPase"/>
</dbReference>
<dbReference type="SUPFAM" id="SSF52540">
    <property type="entry name" value="P-loop containing nucleoside triphosphate hydrolases"/>
    <property type="match status" value="1"/>
</dbReference>
<dbReference type="EMBL" id="CAJOBA010051220">
    <property type="protein sequence ID" value="CAF4242433.1"/>
    <property type="molecule type" value="Genomic_DNA"/>
</dbReference>
<evidence type="ECO:0000313" key="2">
    <source>
        <dbReference type="EMBL" id="CAF4242433.1"/>
    </source>
</evidence>
<dbReference type="PANTHER" id="PTHR23074:SF152">
    <property type="entry name" value="KATANIN P60 ATPASE-CONTAINING SUBUNIT A1"/>
    <property type="match status" value="1"/>
</dbReference>
<dbReference type="Proteomes" id="UP000682733">
    <property type="component" value="Unassembled WGS sequence"/>
</dbReference>
<evidence type="ECO:0000313" key="4">
    <source>
        <dbReference type="Proteomes" id="UP000682733"/>
    </source>
</evidence>
<dbReference type="PANTHER" id="PTHR23074">
    <property type="entry name" value="AAA DOMAIN-CONTAINING"/>
    <property type="match status" value="1"/>
</dbReference>
<dbReference type="InterPro" id="IPR050304">
    <property type="entry name" value="MT-severing_AAA_ATPase"/>
</dbReference>
<dbReference type="Gene3D" id="3.40.50.300">
    <property type="entry name" value="P-loop containing nucleotide triphosphate hydrolases"/>
    <property type="match status" value="1"/>
</dbReference>
<dbReference type="EMBL" id="CAJOBC010137603">
    <property type="protein sequence ID" value="CAF4634419.1"/>
    <property type="molecule type" value="Genomic_DNA"/>
</dbReference>
<dbReference type="Proteomes" id="UP000681722">
    <property type="component" value="Unassembled WGS sequence"/>
</dbReference>
<dbReference type="Gene3D" id="1.10.8.60">
    <property type="match status" value="1"/>
</dbReference>
<dbReference type="AlphaFoldDB" id="A0A8S2SN78"/>
<proteinExistence type="predicted"/>
<dbReference type="OrthoDB" id="5334845at2759"/>